<protein>
    <submittedName>
        <fullName evidence="1">Uncharacterized protein</fullName>
    </submittedName>
</protein>
<evidence type="ECO:0000313" key="2">
    <source>
        <dbReference type="Proteomes" id="UP000663992"/>
    </source>
</evidence>
<evidence type="ECO:0000313" key="1">
    <source>
        <dbReference type="EMBL" id="MBN7821494.1"/>
    </source>
</evidence>
<dbReference type="EMBL" id="JAFKCS010000019">
    <property type="protein sequence ID" value="MBN7821494.1"/>
    <property type="molecule type" value="Genomic_DNA"/>
</dbReference>
<accession>A0ABS3CWJ3</accession>
<name>A0ABS3CWJ3_9ALTE</name>
<proteinExistence type="predicted"/>
<keyword evidence="2" id="KW-1185">Reference proteome</keyword>
<dbReference type="Proteomes" id="UP000663992">
    <property type="component" value="Unassembled WGS sequence"/>
</dbReference>
<sequence>MFLIQKKRYFPLPEYELKDNRVQVTIIGRVADIAYARKLAEYPDLTLEHILLLDRVRKRKPLTDGQAKHLKALRLIEGRKPNYHIPAQLADHSGDRAQYIRNRAFDDHHYKQLIAEYLDKFGTARPVDIDGLLLDKLPDVLDVPQKHHKIKNLLQALKKEGWIESEGKIWRMSSKQ</sequence>
<comment type="caution">
    <text evidence="1">The sequence shown here is derived from an EMBL/GenBank/DDBJ whole genome shotgun (WGS) entry which is preliminary data.</text>
</comment>
<dbReference type="RefSeq" id="WP_206595442.1">
    <property type="nucleotide sequence ID" value="NZ_JAFKCS010000019.1"/>
</dbReference>
<organism evidence="1 2">
    <name type="scientific">Bowmanella yangjiangensis</name>
    <dbReference type="NCBI Taxonomy" id="2811230"/>
    <lineage>
        <taxon>Bacteria</taxon>
        <taxon>Pseudomonadati</taxon>
        <taxon>Pseudomonadota</taxon>
        <taxon>Gammaproteobacteria</taxon>
        <taxon>Alteromonadales</taxon>
        <taxon>Alteromonadaceae</taxon>
        <taxon>Bowmanella</taxon>
    </lineage>
</organism>
<gene>
    <name evidence="1" type="ORF">J0A65_16615</name>
</gene>
<reference evidence="1 2" key="1">
    <citation type="submission" date="2021-03" db="EMBL/GenBank/DDBJ databases">
        <title>novel species isolated from a fishpond in China.</title>
        <authorList>
            <person name="Lu H."/>
            <person name="Cai Z."/>
        </authorList>
    </citation>
    <scope>NUCLEOTIDE SEQUENCE [LARGE SCALE GENOMIC DNA]</scope>
    <source>
        <strain evidence="1 2">Y57</strain>
    </source>
</reference>